<dbReference type="Proteomes" id="UP000242520">
    <property type="component" value="Unassembled WGS sequence"/>
</dbReference>
<dbReference type="PANTHER" id="PTHR44757">
    <property type="entry name" value="DIGUANYLATE CYCLASE DGCP"/>
    <property type="match status" value="1"/>
</dbReference>
<evidence type="ECO:0000259" key="1">
    <source>
        <dbReference type="PROSITE" id="PS50112"/>
    </source>
</evidence>
<feature type="domain" description="PAC" evidence="2">
    <location>
        <begin position="192"/>
        <end position="244"/>
    </location>
</feature>
<dbReference type="InterPro" id="IPR052155">
    <property type="entry name" value="Biofilm_reg_signaling"/>
</dbReference>
<feature type="domain" description="GGDEF" evidence="3">
    <location>
        <begin position="273"/>
        <end position="400"/>
    </location>
</feature>
<dbReference type="CDD" id="cd01949">
    <property type="entry name" value="GGDEF"/>
    <property type="match status" value="1"/>
</dbReference>
<dbReference type="NCBIfam" id="TIGR00229">
    <property type="entry name" value="sensory_box"/>
    <property type="match status" value="2"/>
</dbReference>
<dbReference type="InterPro" id="IPR035965">
    <property type="entry name" value="PAS-like_dom_sf"/>
</dbReference>
<name>A0A1M5QG57_9FIRM</name>
<proteinExistence type="predicted"/>
<dbReference type="Gene3D" id="3.30.70.270">
    <property type="match status" value="1"/>
</dbReference>
<dbReference type="RefSeq" id="WP_072724139.1">
    <property type="nucleotide sequence ID" value="NZ_FQXH01000008.1"/>
</dbReference>
<dbReference type="Pfam" id="PF13426">
    <property type="entry name" value="PAS_9"/>
    <property type="match status" value="1"/>
</dbReference>
<evidence type="ECO:0000313" key="5">
    <source>
        <dbReference type="Proteomes" id="UP000242520"/>
    </source>
</evidence>
<dbReference type="PANTHER" id="PTHR44757:SF2">
    <property type="entry name" value="BIOFILM ARCHITECTURE MAINTENANCE PROTEIN MBAA"/>
    <property type="match status" value="1"/>
</dbReference>
<dbReference type="InterPro" id="IPR000160">
    <property type="entry name" value="GGDEF_dom"/>
</dbReference>
<dbReference type="InterPro" id="IPR043128">
    <property type="entry name" value="Rev_trsase/Diguanyl_cyclase"/>
</dbReference>
<evidence type="ECO:0000313" key="4">
    <source>
        <dbReference type="EMBL" id="SHH13155.1"/>
    </source>
</evidence>
<reference evidence="5" key="1">
    <citation type="submission" date="2016-11" db="EMBL/GenBank/DDBJ databases">
        <authorList>
            <person name="Varghese N."/>
            <person name="Submissions S."/>
        </authorList>
    </citation>
    <scope>NUCLEOTIDE SEQUENCE [LARGE SCALE GENOMIC DNA]</scope>
    <source>
        <strain evidence="5">DSM 15285</strain>
    </source>
</reference>
<feature type="domain" description="PAS" evidence="1">
    <location>
        <begin position="35"/>
        <end position="81"/>
    </location>
</feature>
<dbReference type="SMART" id="SM00267">
    <property type="entry name" value="GGDEF"/>
    <property type="match status" value="1"/>
</dbReference>
<dbReference type="InterPro" id="IPR000014">
    <property type="entry name" value="PAS"/>
</dbReference>
<dbReference type="Pfam" id="PF08447">
    <property type="entry name" value="PAS_3"/>
    <property type="match status" value="1"/>
</dbReference>
<protein>
    <submittedName>
        <fullName evidence="4">PAS domain S-box-containing protein/diguanylate cyclase (GGDEF) domain-containing protein</fullName>
    </submittedName>
</protein>
<dbReference type="PROSITE" id="PS50887">
    <property type="entry name" value="GGDEF"/>
    <property type="match status" value="1"/>
</dbReference>
<dbReference type="NCBIfam" id="TIGR00254">
    <property type="entry name" value="GGDEF"/>
    <property type="match status" value="1"/>
</dbReference>
<dbReference type="STRING" id="1123350.SAMN02744040_00933"/>
<evidence type="ECO:0000259" key="2">
    <source>
        <dbReference type="PROSITE" id="PS50113"/>
    </source>
</evidence>
<dbReference type="EMBL" id="FQXH01000008">
    <property type="protein sequence ID" value="SHH13155.1"/>
    <property type="molecule type" value="Genomic_DNA"/>
</dbReference>
<keyword evidence="5" id="KW-1185">Reference proteome</keyword>
<dbReference type="OrthoDB" id="9804747at2"/>
<dbReference type="CDD" id="cd00130">
    <property type="entry name" value="PAS"/>
    <property type="match status" value="1"/>
</dbReference>
<dbReference type="AlphaFoldDB" id="A0A1M5QG57"/>
<dbReference type="InterPro" id="IPR000700">
    <property type="entry name" value="PAS-assoc_C"/>
</dbReference>
<dbReference type="PROSITE" id="PS50112">
    <property type="entry name" value="PAS"/>
    <property type="match status" value="2"/>
</dbReference>
<dbReference type="SUPFAM" id="SSF55785">
    <property type="entry name" value="PYP-like sensor domain (PAS domain)"/>
    <property type="match status" value="2"/>
</dbReference>
<dbReference type="InterPro" id="IPR029787">
    <property type="entry name" value="Nucleotide_cyclase"/>
</dbReference>
<feature type="domain" description="PAS" evidence="1">
    <location>
        <begin position="116"/>
        <end position="190"/>
    </location>
</feature>
<organism evidence="4 5">
    <name type="scientific">Tepidibacter thalassicus DSM 15285</name>
    <dbReference type="NCBI Taxonomy" id="1123350"/>
    <lineage>
        <taxon>Bacteria</taxon>
        <taxon>Bacillati</taxon>
        <taxon>Bacillota</taxon>
        <taxon>Clostridia</taxon>
        <taxon>Peptostreptococcales</taxon>
        <taxon>Peptostreptococcaceae</taxon>
        <taxon>Tepidibacter</taxon>
    </lineage>
</organism>
<dbReference type="Gene3D" id="3.30.450.20">
    <property type="entry name" value="PAS domain"/>
    <property type="match status" value="2"/>
</dbReference>
<dbReference type="InterPro" id="IPR013655">
    <property type="entry name" value="PAS_fold_3"/>
</dbReference>
<sequence length="400" mass="46688">MVSLREDVKQKLSRELFLEIEFDCTIKDVTSNCYNILGYTKEEMIGQNIKEIFKNSELNKLLNKNDNSKIAEIIIKDKNNDDIYMSVKKGFVKEDNKNIMFLSMIDITKYKEKLNMAKRLMRIFEKSNDIIFSARIKPEIKFEYLSPAVYTNLGVTVEECKKNPLIPLEIVHPDEYEEHKKKFDGIIEDYSNKFYTRFMNKEGEYIWFEEYIVPVYDDNGDVVIVEGISRNIHERKQLEEKLRYLSYHDALTGLYNRAYFDKEKERLDKEINTSIGIIICDLDNLKSINDNLGHGEGDELIKLASKLIKKNVNENAVVARIGGDEFAILLKGVDYKEVENIVTKLKKTIKIYNSVNPEILIELSIGFAYSKNSIGCVKELFRNADKNMYIDKRKNKFADI</sequence>
<evidence type="ECO:0000259" key="3">
    <source>
        <dbReference type="PROSITE" id="PS50887"/>
    </source>
</evidence>
<accession>A0A1M5QG57</accession>
<dbReference type="PROSITE" id="PS50113">
    <property type="entry name" value="PAC"/>
    <property type="match status" value="1"/>
</dbReference>
<dbReference type="Pfam" id="PF00990">
    <property type="entry name" value="GGDEF"/>
    <property type="match status" value="1"/>
</dbReference>
<dbReference type="SUPFAM" id="SSF55073">
    <property type="entry name" value="Nucleotide cyclase"/>
    <property type="match status" value="1"/>
</dbReference>
<gene>
    <name evidence="4" type="ORF">SAMN02744040_00933</name>
</gene>
<dbReference type="InterPro" id="IPR001610">
    <property type="entry name" value="PAC"/>
</dbReference>
<dbReference type="SMART" id="SM00086">
    <property type="entry name" value="PAC"/>
    <property type="match status" value="1"/>
</dbReference>